<dbReference type="GO" id="GO:0009451">
    <property type="term" value="P:RNA modification"/>
    <property type="evidence" value="ECO:0007669"/>
    <property type="project" value="InterPro"/>
</dbReference>
<name>A0AA38F3F4_TAXCH</name>
<dbReference type="InterPro" id="IPR046848">
    <property type="entry name" value="E_motif"/>
</dbReference>
<feature type="repeat" description="PPR" evidence="2">
    <location>
        <begin position="220"/>
        <end position="254"/>
    </location>
</feature>
<evidence type="ECO:0000256" key="2">
    <source>
        <dbReference type="PROSITE-ProRule" id="PRU00708"/>
    </source>
</evidence>
<reference evidence="4 5" key="1">
    <citation type="journal article" date="2021" name="Nat. Plants">
        <title>The Taxus genome provides insights into paclitaxel biosynthesis.</title>
        <authorList>
            <person name="Xiong X."/>
            <person name="Gou J."/>
            <person name="Liao Q."/>
            <person name="Li Y."/>
            <person name="Zhou Q."/>
            <person name="Bi G."/>
            <person name="Li C."/>
            <person name="Du R."/>
            <person name="Wang X."/>
            <person name="Sun T."/>
            <person name="Guo L."/>
            <person name="Liang H."/>
            <person name="Lu P."/>
            <person name="Wu Y."/>
            <person name="Zhang Z."/>
            <person name="Ro D.K."/>
            <person name="Shang Y."/>
            <person name="Huang S."/>
            <person name="Yan J."/>
        </authorList>
    </citation>
    <scope>NUCLEOTIDE SEQUENCE [LARGE SCALE GENOMIC DNA]</scope>
    <source>
        <strain evidence="4">Ta-2019</strain>
    </source>
</reference>
<organism evidence="4 5">
    <name type="scientific">Taxus chinensis</name>
    <name type="common">Chinese yew</name>
    <name type="synonym">Taxus wallichiana var. chinensis</name>
    <dbReference type="NCBI Taxonomy" id="29808"/>
    <lineage>
        <taxon>Eukaryota</taxon>
        <taxon>Viridiplantae</taxon>
        <taxon>Streptophyta</taxon>
        <taxon>Embryophyta</taxon>
        <taxon>Tracheophyta</taxon>
        <taxon>Spermatophyta</taxon>
        <taxon>Pinopsida</taxon>
        <taxon>Pinidae</taxon>
        <taxon>Conifers II</taxon>
        <taxon>Cupressales</taxon>
        <taxon>Taxaceae</taxon>
        <taxon>Taxus</taxon>
    </lineage>
</organism>
<dbReference type="NCBIfam" id="TIGR00756">
    <property type="entry name" value="PPR"/>
    <property type="match status" value="8"/>
</dbReference>
<sequence>MFQTVPATRVNNVRFTSSRDIAGTLLKACNSIESLTQGKKLHAHMLITGIVQDICMETKLLKMYLNCGSYEEAHQVFEKMSQPNVESWNAMIKGCVMCELWQGAIEIYHRMQRLGIEPHKFTIPLVIKACAHLAALQEGMDIHDYVIRIGLESDGFVANSLLAMYAKCRCVDNARQLFDKMSHRGVVSWNAMIAGYLQNGDCEEASHLFNQMQISGIKPNYITWSSMISGYAQNGYWDKALEFFCQMQKSNVEPISNTLTSVLSACAHFKSLEKGKDVHSYVVKTGFELDVYVRGALIDMYARCGCLAVASHLFHRMSERNVVSWTALIAGYVQNGFPNEALKLFSQMNKAGMKPNSVTIATVLPSCACLTALQQGKEIHNYIIKCGLQSDIFVGSALIDMYVKCKKIELARNIFDRMTLKNVVSWNAMIAGYTHSEHASEALNLFWLMLVTGVQPSTVTIASILPACGHLATLHKGKEIHDYIIRNGFESVNFVANALIDMYAKCGNVELAHQLFNKLSQKNQISWTTMIAGYGMHGLGQEALTLFKQMQQADMKPDYITFVAILSACSRAGLVNEGWQYFESMQQVYGIIPTMENYACMVDLLGRAGQLNEAREFIEGMPLQPSVTVWGSLLGACRIHCNIELGEYSAKQIFELEPENPGFYVLLSNIYANDGRWDDAANVRTLLKSRNLTQRPGCTWIEIKNRVHTFLVGDKSHPQAKKIYAMLESLATKMEDAGYVPDTGFVLHDLENEDKEFFLCGHSERLAIAFGLIYTSPGTTLRVAKNLR</sequence>
<evidence type="ECO:0000256" key="1">
    <source>
        <dbReference type="ARBA" id="ARBA00022737"/>
    </source>
</evidence>
<dbReference type="Pfam" id="PF14432">
    <property type="entry name" value="DYW_deaminase"/>
    <property type="match status" value="1"/>
</dbReference>
<dbReference type="EMBL" id="JAHRHJ020003813">
    <property type="protein sequence ID" value="KAH9287726.1"/>
    <property type="molecule type" value="Genomic_DNA"/>
</dbReference>
<accession>A0AA38F3F4</accession>
<dbReference type="PROSITE" id="PS51375">
    <property type="entry name" value="PPR"/>
    <property type="match status" value="6"/>
</dbReference>
<dbReference type="Proteomes" id="UP000824469">
    <property type="component" value="Unassembled WGS sequence"/>
</dbReference>
<protein>
    <recommendedName>
        <fullName evidence="3">DYW domain-containing protein</fullName>
    </recommendedName>
</protein>
<dbReference type="InterPro" id="IPR046960">
    <property type="entry name" value="PPR_At4g14850-like_plant"/>
</dbReference>
<keyword evidence="5" id="KW-1185">Reference proteome</keyword>
<dbReference type="SUPFAM" id="SSF48452">
    <property type="entry name" value="TPR-like"/>
    <property type="match status" value="1"/>
</dbReference>
<proteinExistence type="predicted"/>
<dbReference type="FunFam" id="1.25.40.10:FF:000309">
    <property type="entry name" value="Pentatricopeptide repeat-containing protein, chloroplastic"/>
    <property type="match status" value="1"/>
</dbReference>
<dbReference type="Pfam" id="PF13041">
    <property type="entry name" value="PPR_2"/>
    <property type="match status" value="5"/>
</dbReference>
<dbReference type="PANTHER" id="PTHR47926:SF347">
    <property type="entry name" value="PENTATRICOPEPTIDE REPEAT-CONTAINING PROTEIN"/>
    <property type="match status" value="1"/>
</dbReference>
<feature type="domain" description="DYW" evidence="3">
    <location>
        <begin position="738"/>
        <end position="788"/>
    </location>
</feature>
<dbReference type="PANTHER" id="PTHR47926">
    <property type="entry name" value="PENTATRICOPEPTIDE REPEAT-CONTAINING PROTEIN"/>
    <property type="match status" value="1"/>
</dbReference>
<feature type="non-terminal residue" evidence="4">
    <location>
        <position position="788"/>
    </location>
</feature>
<dbReference type="OMA" id="QISWTTM"/>
<gene>
    <name evidence="4" type="ORF">KI387_031843</name>
</gene>
<feature type="repeat" description="PPR" evidence="2">
    <location>
        <begin position="185"/>
        <end position="219"/>
    </location>
</feature>
<feature type="repeat" description="PPR" evidence="2">
    <location>
        <begin position="523"/>
        <end position="557"/>
    </location>
</feature>
<dbReference type="FunFam" id="1.25.40.10:FF:000366">
    <property type="entry name" value="Pentatricopeptide (PPR) repeat-containing protein"/>
    <property type="match status" value="1"/>
</dbReference>
<comment type="caution">
    <text evidence="4">The sequence shown here is derived from an EMBL/GenBank/DDBJ whole genome shotgun (WGS) entry which is preliminary data.</text>
</comment>
<dbReference type="FunFam" id="1.25.40.10:FF:000031">
    <property type="entry name" value="Pentatricopeptide repeat-containing protein mitochondrial"/>
    <property type="match status" value="1"/>
</dbReference>
<feature type="repeat" description="PPR" evidence="2">
    <location>
        <begin position="422"/>
        <end position="456"/>
    </location>
</feature>
<dbReference type="Pfam" id="PF20430">
    <property type="entry name" value="Eplus_motif"/>
    <property type="match status" value="1"/>
</dbReference>
<dbReference type="InterPro" id="IPR032867">
    <property type="entry name" value="DYW_dom"/>
</dbReference>
<dbReference type="GO" id="GO:0008270">
    <property type="term" value="F:zinc ion binding"/>
    <property type="evidence" value="ECO:0007669"/>
    <property type="project" value="InterPro"/>
</dbReference>
<dbReference type="Pfam" id="PF01535">
    <property type="entry name" value="PPR"/>
    <property type="match status" value="3"/>
</dbReference>
<dbReference type="InterPro" id="IPR002885">
    <property type="entry name" value="PPR_rpt"/>
</dbReference>
<dbReference type="Pfam" id="PF20431">
    <property type="entry name" value="E_motif"/>
    <property type="match status" value="1"/>
</dbReference>
<dbReference type="Gene3D" id="1.25.40.10">
    <property type="entry name" value="Tetratricopeptide repeat domain"/>
    <property type="match status" value="6"/>
</dbReference>
<dbReference type="InterPro" id="IPR011990">
    <property type="entry name" value="TPR-like_helical_dom_sf"/>
</dbReference>
<dbReference type="InterPro" id="IPR046849">
    <property type="entry name" value="E2_motif"/>
</dbReference>
<evidence type="ECO:0000259" key="3">
    <source>
        <dbReference type="Pfam" id="PF14432"/>
    </source>
</evidence>
<dbReference type="FunFam" id="1.25.40.10:FF:000344">
    <property type="entry name" value="Pentatricopeptide repeat-containing protein"/>
    <property type="match status" value="1"/>
</dbReference>
<feature type="repeat" description="PPR" evidence="2">
    <location>
        <begin position="321"/>
        <end position="355"/>
    </location>
</feature>
<dbReference type="AlphaFoldDB" id="A0AA38F3F4"/>
<evidence type="ECO:0000313" key="5">
    <source>
        <dbReference type="Proteomes" id="UP000824469"/>
    </source>
</evidence>
<feature type="repeat" description="PPR" evidence="2">
    <location>
        <begin position="84"/>
        <end position="118"/>
    </location>
</feature>
<dbReference type="GO" id="GO:0003723">
    <property type="term" value="F:RNA binding"/>
    <property type="evidence" value="ECO:0007669"/>
    <property type="project" value="InterPro"/>
</dbReference>
<dbReference type="FunFam" id="1.25.40.10:FF:000073">
    <property type="entry name" value="Pentatricopeptide repeat-containing protein chloroplastic"/>
    <property type="match status" value="2"/>
</dbReference>
<keyword evidence="1" id="KW-0677">Repeat</keyword>
<evidence type="ECO:0000313" key="4">
    <source>
        <dbReference type="EMBL" id="KAH9287726.1"/>
    </source>
</evidence>